<dbReference type="SUPFAM" id="SSF53167">
    <property type="entry name" value="Purine and uridine phosphorylases"/>
    <property type="match status" value="1"/>
</dbReference>
<dbReference type="PANTHER" id="PTHR42679:SF2">
    <property type="entry name" value="S-METHYL-5'-THIOADENOSINE PHOSPHORYLASE"/>
    <property type="match status" value="1"/>
</dbReference>
<organism evidence="4">
    <name type="scientific">hydrocarbon metagenome</name>
    <dbReference type="NCBI Taxonomy" id="938273"/>
    <lineage>
        <taxon>unclassified sequences</taxon>
        <taxon>metagenomes</taxon>
        <taxon>ecological metagenomes</taxon>
    </lineage>
</organism>
<dbReference type="HAMAP" id="MF_01963">
    <property type="entry name" value="MTAP"/>
    <property type="match status" value="1"/>
</dbReference>
<protein>
    <submittedName>
        <fullName evidence="4">5'-methylthioadenosine phosphorylase</fullName>
        <ecNumber evidence="4">2.4.2.28</ecNumber>
    </submittedName>
</protein>
<comment type="caution">
    <text evidence="4">The sequence shown here is derived from an EMBL/GenBank/DDBJ whole genome shotgun (WGS) entry which is preliminary data.</text>
</comment>
<keyword evidence="2 4" id="KW-0808">Transferase</keyword>
<gene>
    <name evidence="4" type="ORF">ASZ90_013116</name>
</gene>
<name>A0A0W8F8K6_9ZZZZ</name>
<dbReference type="GO" id="GO:0017061">
    <property type="term" value="F:S-methyl-5-thioadenosine phosphorylase activity"/>
    <property type="evidence" value="ECO:0007669"/>
    <property type="project" value="UniProtKB-EC"/>
</dbReference>
<dbReference type="PANTHER" id="PTHR42679">
    <property type="entry name" value="S-METHYL-5'-THIOADENOSINE PHOSPHORYLASE"/>
    <property type="match status" value="1"/>
</dbReference>
<dbReference type="Gene3D" id="3.40.50.1580">
    <property type="entry name" value="Nucleoside phosphorylase domain"/>
    <property type="match status" value="1"/>
</dbReference>
<proteinExistence type="inferred from homology"/>
<accession>A0A0W8F8K6</accession>
<dbReference type="InterPro" id="IPR035994">
    <property type="entry name" value="Nucleoside_phosphorylase_sf"/>
</dbReference>
<dbReference type="GO" id="GO:0019509">
    <property type="term" value="P:L-methionine salvage from methylthioadenosine"/>
    <property type="evidence" value="ECO:0007669"/>
    <property type="project" value="TreeGrafter"/>
</dbReference>
<dbReference type="GO" id="GO:0005829">
    <property type="term" value="C:cytosol"/>
    <property type="evidence" value="ECO:0007669"/>
    <property type="project" value="TreeGrafter"/>
</dbReference>
<evidence type="ECO:0000256" key="2">
    <source>
        <dbReference type="ARBA" id="ARBA00022679"/>
    </source>
</evidence>
<dbReference type="EC" id="2.4.2.28" evidence="4"/>
<evidence type="ECO:0000259" key="3">
    <source>
        <dbReference type="Pfam" id="PF01048"/>
    </source>
</evidence>
<evidence type="ECO:0000313" key="4">
    <source>
        <dbReference type="EMBL" id="KUG17209.1"/>
    </source>
</evidence>
<dbReference type="GO" id="GO:0009116">
    <property type="term" value="P:nucleoside metabolic process"/>
    <property type="evidence" value="ECO:0007669"/>
    <property type="project" value="InterPro"/>
</dbReference>
<dbReference type="EMBL" id="LNQE01001458">
    <property type="protein sequence ID" value="KUG17209.1"/>
    <property type="molecule type" value="Genomic_DNA"/>
</dbReference>
<sequence>MDAEIAVIGGVGFTLEGIADEVDTAYGPVPAFRSGIKSQRLAFIPRHGTGHLPPHKVDYRAIISAAKKIGAQWVISVNSVGAMASQPVGSFFFPYDFVEFTKCRSNTFYEDRAVHIDLSEAYCPHLRGHLLAAAKSLDLETSEGVYVCAEGPHLETPGQIRMMRQFGDVVGMTGYPEVALAREAELCYASICIITNPAAGMGESESLSASDIPEQVKKCHHDVREIIYQAAQKLDGKRSCHCRESLSKAAL</sequence>
<dbReference type="InterPro" id="IPR000845">
    <property type="entry name" value="Nucleoside_phosphorylase_d"/>
</dbReference>
<feature type="domain" description="Nucleoside phosphorylase" evidence="3">
    <location>
        <begin position="4"/>
        <end position="219"/>
    </location>
</feature>
<dbReference type="CDD" id="cd09010">
    <property type="entry name" value="MTAP_SsMTAPII_like_MTIP"/>
    <property type="match status" value="1"/>
</dbReference>
<reference evidence="4" key="1">
    <citation type="journal article" date="2015" name="Proc. Natl. Acad. Sci. U.S.A.">
        <title>Networks of energetic and metabolic interactions define dynamics in microbial communities.</title>
        <authorList>
            <person name="Embree M."/>
            <person name="Liu J.K."/>
            <person name="Al-Bassam M.M."/>
            <person name="Zengler K."/>
        </authorList>
    </citation>
    <scope>NUCLEOTIDE SEQUENCE</scope>
</reference>
<dbReference type="Pfam" id="PF01048">
    <property type="entry name" value="PNP_UDP_1"/>
    <property type="match status" value="1"/>
</dbReference>
<dbReference type="InterPro" id="IPR010044">
    <property type="entry name" value="MTAP"/>
</dbReference>
<keyword evidence="1 4" id="KW-0328">Glycosyltransferase</keyword>
<evidence type="ECO:0000256" key="1">
    <source>
        <dbReference type="ARBA" id="ARBA00022676"/>
    </source>
</evidence>
<dbReference type="AlphaFoldDB" id="A0A0W8F8K6"/>